<gene>
    <name evidence="1" type="ORF">IEO21_05560</name>
</gene>
<dbReference type="EMBL" id="JADOXO010000103">
    <property type="protein sequence ID" value="KAF9813523.1"/>
    <property type="molecule type" value="Genomic_DNA"/>
</dbReference>
<name>A0A8H7U261_9APHY</name>
<sequence>MRRRHDGQRYQLPLASSLTEAAPFTNTNMIVPQGRLHEAPHLISQSALDYVSFLREPTTPVNGTTHCCPTPSSARAAARARTRVPRSACPAAWRWGSMYALGRAHIPSCSRTNVCKLSAGGRKGGCLL</sequence>
<evidence type="ECO:0000313" key="2">
    <source>
        <dbReference type="Proteomes" id="UP000639403"/>
    </source>
</evidence>
<reference evidence="1" key="1">
    <citation type="submission" date="2020-11" db="EMBL/GenBank/DDBJ databases">
        <authorList>
            <person name="Koelle M."/>
            <person name="Horta M.A.C."/>
            <person name="Nowrousian M."/>
            <person name="Ohm R.A."/>
            <person name="Benz P."/>
            <person name="Pilgard A."/>
        </authorList>
    </citation>
    <scope>NUCLEOTIDE SEQUENCE</scope>
    <source>
        <strain evidence="1">FPRL280</strain>
    </source>
</reference>
<comment type="caution">
    <text evidence="1">The sequence shown here is derived from an EMBL/GenBank/DDBJ whole genome shotgun (WGS) entry which is preliminary data.</text>
</comment>
<accession>A0A8H7U261</accession>
<dbReference type="AlphaFoldDB" id="A0A8H7U261"/>
<protein>
    <submittedName>
        <fullName evidence="1">Uncharacterized protein</fullName>
    </submittedName>
</protein>
<dbReference type="Proteomes" id="UP000639403">
    <property type="component" value="Unassembled WGS sequence"/>
</dbReference>
<organism evidence="1 2">
    <name type="scientific">Rhodonia placenta</name>
    <dbReference type="NCBI Taxonomy" id="104341"/>
    <lineage>
        <taxon>Eukaryota</taxon>
        <taxon>Fungi</taxon>
        <taxon>Dikarya</taxon>
        <taxon>Basidiomycota</taxon>
        <taxon>Agaricomycotina</taxon>
        <taxon>Agaricomycetes</taxon>
        <taxon>Polyporales</taxon>
        <taxon>Adustoporiaceae</taxon>
        <taxon>Rhodonia</taxon>
    </lineage>
</organism>
<evidence type="ECO:0000313" key="1">
    <source>
        <dbReference type="EMBL" id="KAF9813523.1"/>
    </source>
</evidence>
<reference evidence="1" key="2">
    <citation type="journal article" name="Front. Microbiol.">
        <title>Degradative Capacity of Two Strains of Rhodonia placenta: From Phenotype to Genotype.</title>
        <authorList>
            <person name="Kolle M."/>
            <person name="Horta M.A.C."/>
            <person name="Nowrousian M."/>
            <person name="Ohm R.A."/>
            <person name="Benz J.P."/>
            <person name="Pilgard A."/>
        </authorList>
    </citation>
    <scope>NUCLEOTIDE SEQUENCE</scope>
    <source>
        <strain evidence="1">FPRL280</strain>
    </source>
</reference>
<proteinExistence type="predicted"/>